<reference evidence="7 8" key="1">
    <citation type="submission" date="2024-03" db="EMBL/GenBank/DDBJ databases">
        <title>The Acrasis kona genome and developmental transcriptomes reveal deep origins of eukaryotic multicellular pathways.</title>
        <authorList>
            <person name="Sheikh S."/>
            <person name="Fu C.-J."/>
            <person name="Brown M.W."/>
            <person name="Baldauf S.L."/>
        </authorList>
    </citation>
    <scope>NUCLEOTIDE SEQUENCE [LARGE SCALE GENOMIC DNA]</scope>
    <source>
        <strain evidence="7 8">ATCC MYA-3509</strain>
    </source>
</reference>
<name>A0AAW2YRW7_9EUKA</name>
<dbReference type="AlphaFoldDB" id="A0AAW2YRW7"/>
<accession>A0AAW2YRW7</accession>
<dbReference type="PANTHER" id="PTHR30620">
    <property type="entry name" value="PERIPLASMIC BETA-GLUCOSIDASE-RELATED"/>
    <property type="match status" value="1"/>
</dbReference>
<sequence>MQFYDAPNVEFQNIVVDYVESKKIDPNILDVRVADVLHVKELLGLFDKYLTDDLTDVVNSEQHQKLALEAARESIILLKNKDNLLP</sequence>
<dbReference type="EMBL" id="JAOPGA020000605">
    <property type="protein sequence ID" value="KAL0479890.1"/>
    <property type="molecule type" value="Genomic_DNA"/>
</dbReference>
<dbReference type="GO" id="GO:0009251">
    <property type="term" value="P:glucan catabolic process"/>
    <property type="evidence" value="ECO:0007669"/>
    <property type="project" value="TreeGrafter"/>
</dbReference>
<dbReference type="EC" id="3.2.1.21" evidence="3"/>
<comment type="caution">
    <text evidence="7">The sequence shown here is derived from an EMBL/GenBank/DDBJ whole genome shotgun (WGS) entry which is preliminary data.</text>
</comment>
<keyword evidence="5" id="KW-0378">Hydrolase</keyword>
<evidence type="ECO:0000256" key="3">
    <source>
        <dbReference type="ARBA" id="ARBA00012744"/>
    </source>
</evidence>
<evidence type="ECO:0000313" key="7">
    <source>
        <dbReference type="EMBL" id="KAL0479890.1"/>
    </source>
</evidence>
<comment type="catalytic activity">
    <reaction evidence="1">
        <text>Hydrolysis of terminal, non-reducing beta-D-glucosyl residues with release of beta-D-glucose.</text>
        <dbReference type="EC" id="3.2.1.21"/>
    </reaction>
</comment>
<keyword evidence="6" id="KW-0326">Glycosidase</keyword>
<evidence type="ECO:0000256" key="2">
    <source>
        <dbReference type="ARBA" id="ARBA00005336"/>
    </source>
</evidence>
<keyword evidence="8" id="KW-1185">Reference proteome</keyword>
<proteinExistence type="inferred from homology"/>
<dbReference type="GO" id="GO:0008422">
    <property type="term" value="F:beta-glucosidase activity"/>
    <property type="evidence" value="ECO:0007669"/>
    <property type="project" value="UniProtKB-EC"/>
</dbReference>
<dbReference type="InterPro" id="IPR051915">
    <property type="entry name" value="Cellulose_Degrad_GH3"/>
</dbReference>
<organism evidence="7 8">
    <name type="scientific">Acrasis kona</name>
    <dbReference type="NCBI Taxonomy" id="1008807"/>
    <lineage>
        <taxon>Eukaryota</taxon>
        <taxon>Discoba</taxon>
        <taxon>Heterolobosea</taxon>
        <taxon>Tetramitia</taxon>
        <taxon>Eutetramitia</taxon>
        <taxon>Acrasidae</taxon>
        <taxon>Acrasis</taxon>
    </lineage>
</organism>
<keyword evidence="4" id="KW-0732">Signal</keyword>
<dbReference type="InterPro" id="IPR036881">
    <property type="entry name" value="Glyco_hydro_3_C_sf"/>
</dbReference>
<dbReference type="InterPro" id="IPR036962">
    <property type="entry name" value="Glyco_hydro_3_N_sf"/>
</dbReference>
<evidence type="ECO:0000313" key="8">
    <source>
        <dbReference type="Proteomes" id="UP001431209"/>
    </source>
</evidence>
<gene>
    <name evidence="7" type="ORF">AKO1_007378</name>
</gene>
<dbReference type="Gene3D" id="3.20.20.300">
    <property type="entry name" value="Glycoside hydrolase, family 3, N-terminal domain"/>
    <property type="match status" value="1"/>
</dbReference>
<evidence type="ECO:0000256" key="6">
    <source>
        <dbReference type="ARBA" id="ARBA00023295"/>
    </source>
</evidence>
<dbReference type="SUPFAM" id="SSF51445">
    <property type="entry name" value="(Trans)glycosidases"/>
    <property type="match status" value="1"/>
</dbReference>
<dbReference type="Gene3D" id="3.40.50.1700">
    <property type="entry name" value="Glycoside hydrolase family 3 C-terminal domain"/>
    <property type="match status" value="1"/>
</dbReference>
<protein>
    <recommendedName>
        <fullName evidence="3">beta-glucosidase</fullName>
        <ecNumber evidence="3">3.2.1.21</ecNumber>
    </recommendedName>
</protein>
<dbReference type="InterPro" id="IPR017853">
    <property type="entry name" value="GH"/>
</dbReference>
<evidence type="ECO:0000256" key="4">
    <source>
        <dbReference type="ARBA" id="ARBA00022729"/>
    </source>
</evidence>
<dbReference type="PANTHER" id="PTHR30620:SF16">
    <property type="entry name" value="LYSOSOMAL BETA GLUCOSIDASE"/>
    <property type="match status" value="1"/>
</dbReference>
<feature type="non-terminal residue" evidence="7">
    <location>
        <position position="86"/>
    </location>
</feature>
<dbReference type="Proteomes" id="UP001431209">
    <property type="component" value="Unassembled WGS sequence"/>
</dbReference>
<evidence type="ECO:0000256" key="5">
    <source>
        <dbReference type="ARBA" id="ARBA00022801"/>
    </source>
</evidence>
<evidence type="ECO:0000256" key="1">
    <source>
        <dbReference type="ARBA" id="ARBA00000448"/>
    </source>
</evidence>
<comment type="similarity">
    <text evidence="2">Belongs to the glycosyl hydrolase 3 family.</text>
</comment>